<dbReference type="InterPro" id="IPR001623">
    <property type="entry name" value="DnaJ_domain"/>
</dbReference>
<dbReference type="KEGG" id="gtt:GUITHDRAFT_62083"/>
<dbReference type="GO" id="GO:0005634">
    <property type="term" value="C:nucleus"/>
    <property type="evidence" value="ECO:0007669"/>
    <property type="project" value="TreeGrafter"/>
</dbReference>
<dbReference type="EMBL" id="JH993120">
    <property type="protein sequence ID" value="EKX34083.1"/>
    <property type="molecule type" value="Genomic_DNA"/>
</dbReference>
<dbReference type="OMA" id="MEEDYYS"/>
<dbReference type="GO" id="GO:0044183">
    <property type="term" value="F:protein folding chaperone"/>
    <property type="evidence" value="ECO:0007669"/>
    <property type="project" value="TreeGrafter"/>
</dbReference>
<dbReference type="InterPro" id="IPR018253">
    <property type="entry name" value="DnaJ_domain_CS"/>
</dbReference>
<dbReference type="PRINTS" id="PR00625">
    <property type="entry name" value="JDOMAIN"/>
</dbReference>
<gene>
    <name evidence="2" type="ORF">GUITHDRAFT_62083</name>
</gene>
<dbReference type="EnsemblProtists" id="EKX34083">
    <property type="protein sequence ID" value="EKX34083"/>
    <property type="gene ID" value="GUITHDRAFT_62083"/>
</dbReference>
<dbReference type="GeneID" id="17290812"/>
<reference evidence="3" key="3">
    <citation type="submission" date="2015-06" db="UniProtKB">
        <authorList>
            <consortium name="EnsemblProtists"/>
        </authorList>
    </citation>
    <scope>IDENTIFICATION</scope>
</reference>
<proteinExistence type="predicted"/>
<dbReference type="PROSITE" id="PS00636">
    <property type="entry name" value="DNAJ_1"/>
    <property type="match status" value="1"/>
</dbReference>
<dbReference type="GO" id="GO:0051082">
    <property type="term" value="F:unfolded protein binding"/>
    <property type="evidence" value="ECO:0007669"/>
    <property type="project" value="TreeGrafter"/>
</dbReference>
<feature type="non-terminal residue" evidence="2">
    <location>
        <position position="69"/>
    </location>
</feature>
<dbReference type="InterPro" id="IPR036869">
    <property type="entry name" value="J_dom_sf"/>
</dbReference>
<reference evidence="4" key="2">
    <citation type="submission" date="2012-11" db="EMBL/GenBank/DDBJ databases">
        <authorList>
            <person name="Kuo A."/>
            <person name="Curtis B.A."/>
            <person name="Tanifuji G."/>
            <person name="Burki F."/>
            <person name="Gruber A."/>
            <person name="Irimia M."/>
            <person name="Maruyama S."/>
            <person name="Arias M.C."/>
            <person name="Ball S.G."/>
            <person name="Gile G.H."/>
            <person name="Hirakawa Y."/>
            <person name="Hopkins J.F."/>
            <person name="Rensing S.A."/>
            <person name="Schmutz J."/>
            <person name="Symeonidi A."/>
            <person name="Elias M."/>
            <person name="Eveleigh R.J."/>
            <person name="Herman E.K."/>
            <person name="Klute M.J."/>
            <person name="Nakayama T."/>
            <person name="Obornik M."/>
            <person name="Reyes-Prieto A."/>
            <person name="Armbrust E.V."/>
            <person name="Aves S.J."/>
            <person name="Beiko R.G."/>
            <person name="Coutinho P."/>
            <person name="Dacks J.B."/>
            <person name="Durnford D.G."/>
            <person name="Fast N.M."/>
            <person name="Green B.R."/>
            <person name="Grisdale C."/>
            <person name="Hempe F."/>
            <person name="Henrissat B."/>
            <person name="Hoppner M.P."/>
            <person name="Ishida K.-I."/>
            <person name="Kim E."/>
            <person name="Koreny L."/>
            <person name="Kroth P.G."/>
            <person name="Liu Y."/>
            <person name="Malik S.-B."/>
            <person name="Maier U.G."/>
            <person name="McRose D."/>
            <person name="Mock T."/>
            <person name="Neilson J.A."/>
            <person name="Onodera N.T."/>
            <person name="Poole A.M."/>
            <person name="Pritham E.J."/>
            <person name="Richards T.A."/>
            <person name="Rocap G."/>
            <person name="Roy S.W."/>
            <person name="Sarai C."/>
            <person name="Schaack S."/>
            <person name="Shirato S."/>
            <person name="Slamovits C.H."/>
            <person name="Spencer D.F."/>
            <person name="Suzuki S."/>
            <person name="Worden A.Z."/>
            <person name="Zauner S."/>
            <person name="Barry K."/>
            <person name="Bell C."/>
            <person name="Bharti A.K."/>
            <person name="Crow J.A."/>
            <person name="Grimwood J."/>
            <person name="Kramer R."/>
            <person name="Lindquist E."/>
            <person name="Lucas S."/>
            <person name="Salamov A."/>
            <person name="McFadden G.I."/>
            <person name="Lane C.E."/>
            <person name="Keeling P.J."/>
            <person name="Gray M.W."/>
            <person name="Grigoriev I.V."/>
            <person name="Archibald J.M."/>
        </authorList>
    </citation>
    <scope>NUCLEOTIDE SEQUENCE</scope>
    <source>
        <strain evidence="4">CCMP2712</strain>
    </source>
</reference>
<dbReference type="HOGENOM" id="CLU_017633_18_0_1"/>
<organism evidence="2">
    <name type="scientific">Guillardia theta (strain CCMP2712)</name>
    <name type="common">Cryptophyte</name>
    <dbReference type="NCBI Taxonomy" id="905079"/>
    <lineage>
        <taxon>Eukaryota</taxon>
        <taxon>Cryptophyceae</taxon>
        <taxon>Pyrenomonadales</taxon>
        <taxon>Geminigeraceae</taxon>
        <taxon>Guillardia</taxon>
    </lineage>
</organism>
<dbReference type="Proteomes" id="UP000011087">
    <property type="component" value="Unassembled WGS sequence"/>
</dbReference>
<accession>L1ICW9</accession>
<dbReference type="PROSITE" id="PS50076">
    <property type="entry name" value="DNAJ_2"/>
    <property type="match status" value="1"/>
</dbReference>
<dbReference type="Gene3D" id="1.10.287.110">
    <property type="entry name" value="DnaJ domain"/>
    <property type="match status" value="1"/>
</dbReference>
<evidence type="ECO:0000313" key="4">
    <source>
        <dbReference type="Proteomes" id="UP000011087"/>
    </source>
</evidence>
<evidence type="ECO:0000259" key="1">
    <source>
        <dbReference type="PROSITE" id="PS50076"/>
    </source>
</evidence>
<dbReference type="SUPFAM" id="SSF46565">
    <property type="entry name" value="Chaperone J-domain"/>
    <property type="match status" value="1"/>
</dbReference>
<dbReference type="RefSeq" id="XP_005821063.1">
    <property type="nucleotide sequence ID" value="XM_005821006.1"/>
</dbReference>
<dbReference type="Pfam" id="PF00226">
    <property type="entry name" value="DnaJ"/>
    <property type="match status" value="1"/>
</dbReference>
<dbReference type="PANTHER" id="PTHR43948">
    <property type="entry name" value="DNAJ HOMOLOG SUBFAMILY B"/>
    <property type="match status" value="1"/>
</dbReference>
<evidence type="ECO:0000313" key="2">
    <source>
        <dbReference type="EMBL" id="EKX34083.1"/>
    </source>
</evidence>
<dbReference type="eggNOG" id="KOG0714">
    <property type="taxonomic scope" value="Eukaryota"/>
</dbReference>
<feature type="domain" description="J" evidence="1">
    <location>
        <begin position="1"/>
        <end position="66"/>
    </location>
</feature>
<name>L1ICW9_GUITC</name>
<sequence length="69" mass="7779">FYNILGLDRSAGAKEIRQAYRKLAILAHPDRNQHNVEEATAKFQILQKAYEVLSDPSKKSLYDISGETG</sequence>
<dbReference type="SMART" id="SM00271">
    <property type="entry name" value="DnaJ"/>
    <property type="match status" value="1"/>
</dbReference>
<dbReference type="OrthoDB" id="10250354at2759"/>
<keyword evidence="4" id="KW-1185">Reference proteome</keyword>
<dbReference type="GO" id="GO:0051087">
    <property type="term" value="F:protein-folding chaperone binding"/>
    <property type="evidence" value="ECO:0007669"/>
    <property type="project" value="TreeGrafter"/>
</dbReference>
<evidence type="ECO:0000313" key="3">
    <source>
        <dbReference type="EnsemblProtists" id="EKX34083"/>
    </source>
</evidence>
<dbReference type="PaxDb" id="55529-EKX34083"/>
<dbReference type="GO" id="GO:0005737">
    <property type="term" value="C:cytoplasm"/>
    <property type="evidence" value="ECO:0007669"/>
    <property type="project" value="TreeGrafter"/>
</dbReference>
<reference evidence="2 4" key="1">
    <citation type="journal article" date="2012" name="Nature">
        <title>Algal genomes reveal evolutionary mosaicism and the fate of nucleomorphs.</title>
        <authorList>
            <consortium name="DOE Joint Genome Institute"/>
            <person name="Curtis B.A."/>
            <person name="Tanifuji G."/>
            <person name="Burki F."/>
            <person name="Gruber A."/>
            <person name="Irimia M."/>
            <person name="Maruyama S."/>
            <person name="Arias M.C."/>
            <person name="Ball S.G."/>
            <person name="Gile G.H."/>
            <person name="Hirakawa Y."/>
            <person name="Hopkins J.F."/>
            <person name="Kuo A."/>
            <person name="Rensing S.A."/>
            <person name="Schmutz J."/>
            <person name="Symeonidi A."/>
            <person name="Elias M."/>
            <person name="Eveleigh R.J."/>
            <person name="Herman E.K."/>
            <person name="Klute M.J."/>
            <person name="Nakayama T."/>
            <person name="Obornik M."/>
            <person name="Reyes-Prieto A."/>
            <person name="Armbrust E.V."/>
            <person name="Aves S.J."/>
            <person name="Beiko R.G."/>
            <person name="Coutinho P."/>
            <person name="Dacks J.B."/>
            <person name="Durnford D.G."/>
            <person name="Fast N.M."/>
            <person name="Green B.R."/>
            <person name="Grisdale C.J."/>
            <person name="Hempel F."/>
            <person name="Henrissat B."/>
            <person name="Hoppner M.P."/>
            <person name="Ishida K."/>
            <person name="Kim E."/>
            <person name="Koreny L."/>
            <person name="Kroth P.G."/>
            <person name="Liu Y."/>
            <person name="Malik S.B."/>
            <person name="Maier U.G."/>
            <person name="McRose D."/>
            <person name="Mock T."/>
            <person name="Neilson J.A."/>
            <person name="Onodera N.T."/>
            <person name="Poole A.M."/>
            <person name="Pritham E.J."/>
            <person name="Richards T.A."/>
            <person name="Rocap G."/>
            <person name="Roy S.W."/>
            <person name="Sarai C."/>
            <person name="Schaack S."/>
            <person name="Shirato S."/>
            <person name="Slamovits C.H."/>
            <person name="Spencer D.F."/>
            <person name="Suzuki S."/>
            <person name="Worden A.Z."/>
            <person name="Zauner S."/>
            <person name="Barry K."/>
            <person name="Bell C."/>
            <person name="Bharti A.K."/>
            <person name="Crow J.A."/>
            <person name="Grimwood J."/>
            <person name="Kramer R."/>
            <person name="Lindquist E."/>
            <person name="Lucas S."/>
            <person name="Salamov A."/>
            <person name="McFadden G.I."/>
            <person name="Lane C.E."/>
            <person name="Keeling P.J."/>
            <person name="Gray M.W."/>
            <person name="Grigoriev I.V."/>
            <person name="Archibald J.M."/>
        </authorList>
    </citation>
    <scope>NUCLEOTIDE SEQUENCE</scope>
    <source>
        <strain evidence="2 4">CCMP2712</strain>
    </source>
</reference>
<dbReference type="STRING" id="905079.L1ICW9"/>
<protein>
    <recommendedName>
        <fullName evidence="1">J domain-containing protein</fullName>
    </recommendedName>
</protein>
<feature type="non-terminal residue" evidence="2">
    <location>
        <position position="1"/>
    </location>
</feature>
<dbReference type="AlphaFoldDB" id="L1ICW9"/>
<dbReference type="CDD" id="cd06257">
    <property type="entry name" value="DnaJ"/>
    <property type="match status" value="1"/>
</dbReference>
<dbReference type="PANTHER" id="PTHR43948:SF10">
    <property type="entry name" value="MRJ, ISOFORM E"/>
    <property type="match status" value="1"/>
</dbReference>